<dbReference type="AlphaFoldDB" id="A0A518VBH9"/>
<sequence>MSLNASHINTMIFSDEQEKAEAKLNELITGINEDIVFRRKDLVKTQTKTIQARKFSLQCRSYRYREVYVDLALRYHEDFKLIFMYLVPPHYYRSEERDDNYNWRDHVHWF</sequence>
<accession>A0A518VBH9</accession>
<evidence type="ECO:0000313" key="1">
    <source>
        <dbReference type="EMBL" id="QDX94348.1"/>
    </source>
</evidence>
<proteinExistence type="predicted"/>
<evidence type="ECO:0000313" key="2">
    <source>
        <dbReference type="Proteomes" id="UP000319432"/>
    </source>
</evidence>
<dbReference type="EMBL" id="CP033464">
    <property type="protein sequence ID" value="QDX94348.1"/>
    <property type="molecule type" value="Genomic_DNA"/>
</dbReference>
<organism evidence="1 2">
    <name type="scientific">Brevibacillus laterosporus</name>
    <name type="common">Bacillus laterosporus</name>
    <dbReference type="NCBI Taxonomy" id="1465"/>
    <lineage>
        <taxon>Bacteria</taxon>
        <taxon>Bacillati</taxon>
        <taxon>Bacillota</taxon>
        <taxon>Bacilli</taxon>
        <taxon>Bacillales</taxon>
        <taxon>Paenibacillaceae</taxon>
        <taxon>Brevibacillus</taxon>
    </lineage>
</organism>
<dbReference type="OrthoDB" id="9967254at2"/>
<reference evidence="1 2" key="1">
    <citation type="submission" date="2018-11" db="EMBL/GenBank/DDBJ databases">
        <title>Phylogenetic determinants of toxin gene distribution in genomes of Brevibacillus laterosporus.</title>
        <authorList>
            <person name="Glare T.R."/>
            <person name="Durrant A."/>
            <person name="Berry C."/>
            <person name="Palma L."/>
            <person name="Ormskirk M."/>
            <person name="Cox M.O."/>
        </authorList>
    </citation>
    <scope>NUCLEOTIDE SEQUENCE [LARGE SCALE GENOMIC DNA]</scope>
    <source>
        <strain evidence="1 2">1821L</strain>
    </source>
</reference>
<dbReference type="Proteomes" id="UP000319432">
    <property type="component" value="Chromosome"/>
</dbReference>
<keyword evidence="2" id="KW-1185">Reference proteome</keyword>
<gene>
    <name evidence="1" type="ORF">EEL30_19915</name>
</gene>
<protein>
    <submittedName>
        <fullName evidence="1">Uncharacterized protein</fullName>
    </submittedName>
</protein>
<name>A0A518VBH9_BRELA</name>